<evidence type="ECO:0000313" key="1">
    <source>
        <dbReference type="EMBL" id="CAM9966433.1"/>
    </source>
</evidence>
<accession>A0AC59YSZ1</accession>
<dbReference type="EMBL" id="OX596104">
    <property type="protein sequence ID" value="CAM9966433.1"/>
    <property type="molecule type" value="Genomic_DNA"/>
</dbReference>
<sequence length="127" mass="13891">MPLFVWNPPITSEALLGSSSDTPLWGPHQQPLSSHGDPPSPGIPSLGRCRGSFWPLLDFCVTLANPPLSVLTRDFVQSINRWTRFSVWRGWNRVVATSNGESVFQSAPGCHTPVACFSCPLTPTIFV</sequence>
<name>A0AC59YSZ1_RANTA</name>
<protein>
    <submittedName>
        <fullName evidence="1">Uncharacterized protein</fullName>
    </submittedName>
</protein>
<gene>
    <name evidence="1" type="ORF">MRATA1EN22A_LOCUS10038</name>
</gene>
<organism evidence="1 2">
    <name type="scientific">Rangifer tarandus platyrhynchus</name>
    <name type="common">Svalbard reindeer</name>
    <dbReference type="NCBI Taxonomy" id="3082113"/>
    <lineage>
        <taxon>Eukaryota</taxon>
        <taxon>Metazoa</taxon>
        <taxon>Chordata</taxon>
        <taxon>Craniata</taxon>
        <taxon>Vertebrata</taxon>
        <taxon>Euteleostomi</taxon>
        <taxon>Mammalia</taxon>
        <taxon>Eutheria</taxon>
        <taxon>Laurasiatheria</taxon>
        <taxon>Artiodactyla</taxon>
        <taxon>Ruminantia</taxon>
        <taxon>Pecora</taxon>
        <taxon>Cervidae</taxon>
        <taxon>Odocoileinae</taxon>
        <taxon>Rangifer</taxon>
    </lineage>
</organism>
<reference evidence="1" key="1">
    <citation type="submission" date="2023-05" db="EMBL/GenBank/DDBJ databases">
        <authorList>
            <consortium name="ELIXIR-Norway"/>
        </authorList>
    </citation>
    <scope>NUCLEOTIDE SEQUENCE</scope>
</reference>
<proteinExistence type="predicted"/>
<reference evidence="1" key="2">
    <citation type="submission" date="2025-03" db="EMBL/GenBank/DDBJ databases">
        <authorList>
            <consortium name="ELIXIR-Norway"/>
            <consortium name="Elixir Norway"/>
        </authorList>
    </citation>
    <scope>NUCLEOTIDE SEQUENCE</scope>
</reference>
<evidence type="ECO:0000313" key="2">
    <source>
        <dbReference type="Proteomes" id="UP001162501"/>
    </source>
</evidence>
<dbReference type="Proteomes" id="UP001162501">
    <property type="component" value="Chromosome 20"/>
</dbReference>